<feature type="coiled-coil region" evidence="4">
    <location>
        <begin position="194"/>
        <end position="221"/>
    </location>
</feature>
<evidence type="ECO:0000313" key="6">
    <source>
        <dbReference type="EMBL" id="TVY09042.1"/>
    </source>
</evidence>
<dbReference type="PANTHER" id="PTHR43537:SF5">
    <property type="entry name" value="UXU OPERON TRANSCRIPTIONAL REGULATOR"/>
    <property type="match status" value="1"/>
</dbReference>
<comment type="caution">
    <text evidence="6">The sequence shown here is derived from an EMBL/GenBank/DDBJ whole genome shotgun (WGS) entry which is preliminary data.</text>
</comment>
<dbReference type="EMBL" id="VNJI01000017">
    <property type="protein sequence ID" value="TVY09042.1"/>
    <property type="molecule type" value="Genomic_DNA"/>
</dbReference>
<dbReference type="CDD" id="cd07377">
    <property type="entry name" value="WHTH_GntR"/>
    <property type="match status" value="1"/>
</dbReference>
<dbReference type="Proteomes" id="UP000317036">
    <property type="component" value="Unassembled WGS sequence"/>
</dbReference>
<dbReference type="Gene3D" id="1.20.120.530">
    <property type="entry name" value="GntR ligand-binding domain-like"/>
    <property type="match status" value="1"/>
</dbReference>
<dbReference type="PROSITE" id="PS50949">
    <property type="entry name" value="HTH_GNTR"/>
    <property type="match status" value="1"/>
</dbReference>
<dbReference type="GO" id="GO:0003677">
    <property type="term" value="F:DNA binding"/>
    <property type="evidence" value="ECO:0007669"/>
    <property type="project" value="UniProtKB-KW"/>
</dbReference>
<evidence type="ECO:0000256" key="2">
    <source>
        <dbReference type="ARBA" id="ARBA00023125"/>
    </source>
</evidence>
<dbReference type="SUPFAM" id="SSF48008">
    <property type="entry name" value="GntR ligand-binding domain-like"/>
    <property type="match status" value="1"/>
</dbReference>
<organism evidence="6 7">
    <name type="scientific">Paenibacillus cremeus</name>
    <dbReference type="NCBI Taxonomy" id="2163881"/>
    <lineage>
        <taxon>Bacteria</taxon>
        <taxon>Bacillati</taxon>
        <taxon>Bacillota</taxon>
        <taxon>Bacilli</taxon>
        <taxon>Bacillales</taxon>
        <taxon>Paenibacillaceae</taxon>
        <taxon>Paenibacillus</taxon>
    </lineage>
</organism>
<evidence type="ECO:0000256" key="4">
    <source>
        <dbReference type="SAM" id="Coils"/>
    </source>
</evidence>
<dbReference type="Pfam" id="PF07729">
    <property type="entry name" value="FCD"/>
    <property type="match status" value="1"/>
</dbReference>
<feature type="domain" description="HTH gntR-type" evidence="5">
    <location>
        <begin position="26"/>
        <end position="93"/>
    </location>
</feature>
<dbReference type="InterPro" id="IPR011711">
    <property type="entry name" value="GntR_C"/>
</dbReference>
<protein>
    <submittedName>
        <fullName evidence="6">GntR family transcriptional regulator</fullName>
    </submittedName>
</protein>
<proteinExistence type="predicted"/>
<sequence length="247" mass="28470">MPQDTDAPKELRNVPIKAPFIVTGRRTLGEHVYEQLRDLIITLQLEPGQMVYENELSGTLGVSRTPIREAFRLLASERLIEVLPQRGTRIAPISEKTVKDSRFVRVSLEVSGFRSVAEQWTDTSHFRSAKLRIKEWIGVQKEAQSKGNLELFLQADEAYHRSILELTGNSMLLNVVYHMRGHLNRLRYLALQEVSQVSGLIAEHEQLLELLEQKEVEAVEQLLEIHLSRIQSEMSDIRARYPHYFTD</sequence>
<name>A0A559KA95_9BACL</name>
<evidence type="ECO:0000259" key="5">
    <source>
        <dbReference type="PROSITE" id="PS50949"/>
    </source>
</evidence>
<evidence type="ECO:0000313" key="7">
    <source>
        <dbReference type="Proteomes" id="UP000317036"/>
    </source>
</evidence>
<reference evidence="6 7" key="1">
    <citation type="submission" date="2019-07" db="EMBL/GenBank/DDBJ databases">
        <authorList>
            <person name="Kim J."/>
        </authorList>
    </citation>
    <scope>NUCLEOTIDE SEQUENCE [LARGE SCALE GENOMIC DNA]</scope>
    <source>
        <strain evidence="6 7">JC52</strain>
    </source>
</reference>
<dbReference type="SUPFAM" id="SSF46785">
    <property type="entry name" value="Winged helix' DNA-binding domain"/>
    <property type="match status" value="1"/>
</dbReference>
<dbReference type="InterPro" id="IPR036388">
    <property type="entry name" value="WH-like_DNA-bd_sf"/>
</dbReference>
<keyword evidence="4" id="KW-0175">Coiled coil</keyword>
<dbReference type="GO" id="GO:0003700">
    <property type="term" value="F:DNA-binding transcription factor activity"/>
    <property type="evidence" value="ECO:0007669"/>
    <property type="project" value="InterPro"/>
</dbReference>
<evidence type="ECO:0000256" key="3">
    <source>
        <dbReference type="ARBA" id="ARBA00023163"/>
    </source>
</evidence>
<keyword evidence="3" id="KW-0804">Transcription</keyword>
<keyword evidence="1" id="KW-0805">Transcription regulation</keyword>
<evidence type="ECO:0000256" key="1">
    <source>
        <dbReference type="ARBA" id="ARBA00023015"/>
    </source>
</evidence>
<accession>A0A559KA95</accession>
<dbReference type="InterPro" id="IPR036390">
    <property type="entry name" value="WH_DNA-bd_sf"/>
</dbReference>
<dbReference type="InterPro" id="IPR000524">
    <property type="entry name" value="Tscrpt_reg_HTH_GntR"/>
</dbReference>
<dbReference type="Pfam" id="PF00392">
    <property type="entry name" value="GntR"/>
    <property type="match status" value="1"/>
</dbReference>
<gene>
    <name evidence="6" type="ORF">FPZ49_15100</name>
</gene>
<dbReference type="PANTHER" id="PTHR43537">
    <property type="entry name" value="TRANSCRIPTIONAL REGULATOR, GNTR FAMILY"/>
    <property type="match status" value="1"/>
</dbReference>
<dbReference type="Gene3D" id="1.10.10.10">
    <property type="entry name" value="Winged helix-like DNA-binding domain superfamily/Winged helix DNA-binding domain"/>
    <property type="match status" value="1"/>
</dbReference>
<dbReference type="SMART" id="SM00345">
    <property type="entry name" value="HTH_GNTR"/>
    <property type="match status" value="1"/>
</dbReference>
<dbReference type="InterPro" id="IPR008920">
    <property type="entry name" value="TF_FadR/GntR_C"/>
</dbReference>
<dbReference type="OrthoDB" id="574518at2"/>
<dbReference type="AlphaFoldDB" id="A0A559KA95"/>
<dbReference type="SMART" id="SM00895">
    <property type="entry name" value="FCD"/>
    <property type="match status" value="1"/>
</dbReference>
<keyword evidence="7" id="KW-1185">Reference proteome</keyword>
<keyword evidence="2" id="KW-0238">DNA-binding</keyword>